<dbReference type="EC" id="2.4.2.42" evidence="11"/>
<comment type="caution">
    <text evidence="13">The sequence shown here is derived from an EMBL/GenBank/DDBJ whole genome shotgun (WGS) entry which is preliminary data.</text>
</comment>
<dbReference type="InterPro" id="IPR029044">
    <property type="entry name" value="Nucleotide-diphossugar_trans"/>
</dbReference>
<evidence type="ECO:0000256" key="1">
    <source>
        <dbReference type="ARBA" id="ARBA00004606"/>
    </source>
</evidence>
<evidence type="ECO:0000256" key="9">
    <source>
        <dbReference type="ARBA" id="ARBA00023180"/>
    </source>
</evidence>
<dbReference type="PANTHER" id="PTHR46012">
    <property type="entry name" value="IP22168P"/>
    <property type="match status" value="1"/>
</dbReference>
<dbReference type="InterPro" id="IPR051993">
    <property type="entry name" value="Glycosyltransferase_8"/>
</dbReference>
<keyword evidence="9" id="KW-0325">Glycoprotein</keyword>
<sequence length="285" mass="33353">MSLNFYDSELLRYIGDYVPYEIHHPKIFRNMKLCKKFLSDSWCLRIVKPNKYNKSFWLILKLAWDEFLPKTVSKVITLDTDILLNQNIEKLWSHFSYFNSEQVIGGAYDMTDDLRRFMATPKQPMLGNGINAGVLLLHLERMRNNNWSTLWRNAVDDIGKTDKALRYTEQKVYNVILYRNPKFFYEIPCEWNIMVTRAAVVTVCPVAWVVGISNKDNCLIPANSSLRLAGLVHHTADPAPGGLTIESHNNRAPVKEVKYFRNRDLHTTFTEVYFAFLQMNKYCFF</sequence>
<evidence type="ECO:0000256" key="10">
    <source>
        <dbReference type="ARBA" id="ARBA00037301"/>
    </source>
</evidence>
<dbReference type="EMBL" id="CAXLJL010000156">
    <property type="protein sequence ID" value="CAL5133571.1"/>
    <property type="molecule type" value="Genomic_DNA"/>
</dbReference>
<evidence type="ECO:0000256" key="3">
    <source>
        <dbReference type="ARBA" id="ARBA00022676"/>
    </source>
</evidence>
<reference evidence="13" key="1">
    <citation type="submission" date="2024-06" db="EMBL/GenBank/DDBJ databases">
        <authorList>
            <person name="Liu X."/>
            <person name="Lenzi L."/>
            <person name="Haldenby T S."/>
            <person name="Uol C."/>
        </authorList>
    </citation>
    <scope>NUCLEOTIDE SEQUENCE</scope>
</reference>
<evidence type="ECO:0000256" key="8">
    <source>
        <dbReference type="ARBA" id="ARBA00023136"/>
    </source>
</evidence>
<dbReference type="InterPro" id="IPR002495">
    <property type="entry name" value="Glyco_trans_8"/>
</dbReference>
<dbReference type="SUPFAM" id="SSF53448">
    <property type="entry name" value="Nucleotide-diphospho-sugar transferases"/>
    <property type="match status" value="1"/>
</dbReference>
<dbReference type="PANTHER" id="PTHR46012:SF2">
    <property type="entry name" value="IP22168P"/>
    <property type="match status" value="1"/>
</dbReference>
<gene>
    <name evidence="13" type="ORF">CDAUBV1_LOCUS6840</name>
</gene>
<protein>
    <recommendedName>
        <fullName evidence="11">UDP-D-xylose:beta-D-glucoside alpha-1,3-D-xylosyltransferase</fullName>
        <ecNumber evidence="11">2.4.2.42</ecNumber>
    </recommendedName>
</protein>
<comment type="function">
    <text evidence="10">Glycosyltransferase which elongates the O-linked glucose attached to EGF-like repeats in the extracellular domain of Notch proteins by catalyzing the addition of xylose.</text>
</comment>
<comment type="similarity">
    <text evidence="2">Belongs to the glycosyltransferase 8 family.</text>
</comment>
<dbReference type="AlphaFoldDB" id="A0AAV2TBS0"/>
<dbReference type="Proteomes" id="UP001497525">
    <property type="component" value="Unassembled WGS sequence"/>
</dbReference>
<keyword evidence="4" id="KW-0808">Transferase</keyword>
<keyword evidence="7" id="KW-1133">Transmembrane helix</keyword>
<keyword evidence="5" id="KW-0812">Transmembrane</keyword>
<comment type="subcellular location">
    <subcellularLocation>
        <location evidence="1">Membrane</location>
        <topology evidence="1">Single-pass type II membrane protein</topology>
    </subcellularLocation>
</comment>
<dbReference type="GO" id="GO:0016266">
    <property type="term" value="P:protein O-linked glycosylation via N-acetyl-galactosamine"/>
    <property type="evidence" value="ECO:0007669"/>
    <property type="project" value="TreeGrafter"/>
</dbReference>
<evidence type="ECO:0000313" key="14">
    <source>
        <dbReference type="Proteomes" id="UP001497525"/>
    </source>
</evidence>
<comment type="catalytic activity">
    <reaction evidence="12">
        <text>3-O-(beta-D-glucosyl)-L-seryl-[EGF-like domain protein] + UDP-alpha-D-xylose = 3-O-[alpha-D-xylosyl-(1-&gt;3)-beta-D-glucosyl]-L-seryl-[EGF-like domain protein] + UDP + H(+)</text>
        <dbReference type="Rhea" id="RHEA:56064"/>
        <dbReference type="Rhea" id="RHEA-COMP:14610"/>
        <dbReference type="Rhea" id="RHEA-COMP:14611"/>
        <dbReference type="ChEBI" id="CHEBI:15378"/>
        <dbReference type="ChEBI" id="CHEBI:57632"/>
        <dbReference type="ChEBI" id="CHEBI:58223"/>
        <dbReference type="ChEBI" id="CHEBI:140575"/>
        <dbReference type="ChEBI" id="CHEBI:140576"/>
        <dbReference type="EC" id="2.4.2.42"/>
    </reaction>
</comment>
<evidence type="ECO:0000256" key="2">
    <source>
        <dbReference type="ARBA" id="ARBA00006351"/>
    </source>
</evidence>
<accession>A0AAV2TBS0</accession>
<organism evidence="13 14">
    <name type="scientific">Calicophoron daubneyi</name>
    <name type="common">Rumen fluke</name>
    <name type="synonym">Paramphistomum daubneyi</name>
    <dbReference type="NCBI Taxonomy" id="300641"/>
    <lineage>
        <taxon>Eukaryota</taxon>
        <taxon>Metazoa</taxon>
        <taxon>Spiralia</taxon>
        <taxon>Lophotrochozoa</taxon>
        <taxon>Platyhelminthes</taxon>
        <taxon>Trematoda</taxon>
        <taxon>Digenea</taxon>
        <taxon>Plagiorchiida</taxon>
        <taxon>Pronocephalata</taxon>
        <taxon>Paramphistomoidea</taxon>
        <taxon>Paramphistomidae</taxon>
        <taxon>Calicophoron</taxon>
    </lineage>
</organism>
<evidence type="ECO:0000256" key="6">
    <source>
        <dbReference type="ARBA" id="ARBA00022968"/>
    </source>
</evidence>
<evidence type="ECO:0000256" key="12">
    <source>
        <dbReference type="ARBA" id="ARBA00049181"/>
    </source>
</evidence>
<evidence type="ECO:0000256" key="4">
    <source>
        <dbReference type="ARBA" id="ARBA00022679"/>
    </source>
</evidence>
<evidence type="ECO:0000256" key="5">
    <source>
        <dbReference type="ARBA" id="ARBA00022692"/>
    </source>
</evidence>
<dbReference type="GO" id="GO:0140563">
    <property type="term" value="F:UDP-D-xylose:beta-D-glucoside alpha-1,3-D-xylosyltransferase activity"/>
    <property type="evidence" value="ECO:0007669"/>
    <property type="project" value="UniProtKB-EC"/>
</dbReference>
<dbReference type="GO" id="GO:0016020">
    <property type="term" value="C:membrane"/>
    <property type="evidence" value="ECO:0007669"/>
    <property type="project" value="UniProtKB-SubCell"/>
</dbReference>
<evidence type="ECO:0000256" key="11">
    <source>
        <dbReference type="ARBA" id="ARBA00038854"/>
    </source>
</evidence>
<proteinExistence type="inferred from homology"/>
<dbReference type="Pfam" id="PF01501">
    <property type="entry name" value="Glyco_transf_8"/>
    <property type="match status" value="1"/>
</dbReference>
<dbReference type="Gene3D" id="3.90.550.10">
    <property type="entry name" value="Spore Coat Polysaccharide Biosynthesis Protein SpsA, Chain A"/>
    <property type="match status" value="1"/>
</dbReference>
<evidence type="ECO:0000313" key="13">
    <source>
        <dbReference type="EMBL" id="CAL5133571.1"/>
    </source>
</evidence>
<evidence type="ECO:0000256" key="7">
    <source>
        <dbReference type="ARBA" id="ARBA00022989"/>
    </source>
</evidence>
<keyword evidence="6" id="KW-0735">Signal-anchor</keyword>
<keyword evidence="3" id="KW-0328">Glycosyltransferase</keyword>
<name>A0AAV2TBS0_CALDB</name>
<keyword evidence="8" id="KW-0472">Membrane</keyword>